<dbReference type="HOGENOM" id="CLU_006014_0_0_1"/>
<dbReference type="InterPro" id="IPR037508">
    <property type="entry name" value="Msb1/Mug8"/>
</dbReference>
<feature type="compositionally biased region" description="Polar residues" evidence="1">
    <location>
        <begin position="778"/>
        <end position="787"/>
    </location>
</feature>
<dbReference type="PANTHER" id="PTHR28093">
    <property type="entry name" value="MORPHOGENESIS-RELATED PROTEIN MSB1"/>
    <property type="match status" value="1"/>
</dbReference>
<feature type="compositionally biased region" description="Low complexity" evidence="1">
    <location>
        <begin position="759"/>
        <end position="768"/>
    </location>
</feature>
<feature type="domain" description="Meiotically up-regulated protein Msb1/Mug8" evidence="2">
    <location>
        <begin position="44"/>
        <end position="507"/>
    </location>
</feature>
<evidence type="ECO:0000313" key="3">
    <source>
        <dbReference type="EMBL" id="KHJ33266.1"/>
    </source>
</evidence>
<evidence type="ECO:0000259" key="2">
    <source>
        <dbReference type="Pfam" id="PF08101"/>
    </source>
</evidence>
<protein>
    <submittedName>
        <fullName evidence="3">Putative morphogenesis protein msb1</fullName>
    </submittedName>
</protein>
<feature type="region of interest" description="Disordered" evidence="1">
    <location>
        <begin position="755"/>
        <end position="856"/>
    </location>
</feature>
<dbReference type="CDD" id="cd04401">
    <property type="entry name" value="RhoGAP_fMSB1"/>
    <property type="match status" value="1"/>
</dbReference>
<dbReference type="Pfam" id="PF08101">
    <property type="entry name" value="Msb1-Mug8_dom"/>
    <property type="match status" value="1"/>
</dbReference>
<evidence type="ECO:0000256" key="1">
    <source>
        <dbReference type="SAM" id="MobiDB-lite"/>
    </source>
</evidence>
<feature type="region of interest" description="Disordered" evidence="1">
    <location>
        <begin position="957"/>
        <end position="983"/>
    </location>
</feature>
<reference evidence="3 4" key="1">
    <citation type="journal article" date="2014" name="BMC Genomics">
        <title>Adaptive genomic structural variation in the grape powdery mildew pathogen, Erysiphe necator.</title>
        <authorList>
            <person name="Jones L."/>
            <person name="Riaz S."/>
            <person name="Morales-Cruz A."/>
            <person name="Amrine K.C."/>
            <person name="McGuire B."/>
            <person name="Gubler W.D."/>
            <person name="Walker M.A."/>
            <person name="Cantu D."/>
        </authorList>
    </citation>
    <scope>NUCLEOTIDE SEQUENCE [LARGE SCALE GENOMIC DNA]</scope>
    <source>
        <strain evidence="4">c</strain>
    </source>
</reference>
<proteinExistence type="predicted"/>
<gene>
    <name evidence="3" type="ORF">EV44_g5605</name>
</gene>
<keyword evidence="4" id="KW-1185">Reference proteome</keyword>
<feature type="compositionally biased region" description="Low complexity" evidence="1">
    <location>
        <begin position="806"/>
        <end position="822"/>
    </location>
</feature>
<sequence>MPSLFSRLKGLNTPTKIKLKSPQTPTFAPISTPSWEDAWARNSVEPEEVQELLHGCLLEVKARGLDTPFVFLPYRPTSDPSAARTFIRNYFEQKLRGDQLVQELRLTSSMALCTVMKWCWSRLPGGVVGWEAYELFRVGELDSNMARYSFATFVPLSVDSDTRSKIIFDFFDLLSAIAAHSKVNGLGGRKLSRLAGWWAFDQSDGGNCFEGGYTKWTSAANATSHLFFAYLRSLSPDSSKGLNGISILPVSLQKLLEETDYPPKPLKRMQSKTPRVLMIVETISPTPFALLRRANRFQYRDEDKALMEFAEYMDPVESLTDECRRVLDLISSENQSQPFNSKELEGMVDLSWSRFEDLGFSDGFDFKKEEEIDFAKRYPLISEKTNLAKNAMGRPTTPSWAEFLSSGFANDLKSVPSPLLLPPDLSLPPIEIRSQSSHSHAVDTNDSQLEPGELASIAKFYLDDAFWWVWISSLAAEELPERKAAFGRCALVETIIPDGRWLLIEEKVKGAVSAPEEGAYIAEKKSFWGRSKRNKGSNRRKSVGKPINESANLSLAQSLNSTKAHPNSDSHARIQAAAARLQDEQNNMQQDLRLRRGKPDDTNSMKTSSVFTLQPLIVSEASPAMQWANKYDKDTLRKSYLANVNSGRGIANFEEHFRSSDTIGTMKNDSPSISSSISSPKFQALPETPLELTQTNPQLSKTSHHSKYQTNSNQEDNLIKPQNAQIELTKTSSNAGARLSNDEEILISEEFQVRKNSKKNGSSGGIKKLFGRKKPQNLKGTENSHPPQVTAGRDAVEQNKKSNPMGRSLSGFKKKSLSLNGKRSGAPNPSTAGATDSHENRINQSSPARVASPDDNLSWISTNEAKEAQKAFSNFDQGLTEDFSGAEKSVKDNDISVTSRFQQEDNELRKSAEDQQAHFKENGSESGMADGAREEEEINGEESIEIRVARIKARVAELTGNSEARNASTPSSPMATNLKKPQD</sequence>
<dbReference type="AlphaFoldDB" id="A0A0B1P8M3"/>
<organism evidence="3 4">
    <name type="scientific">Uncinula necator</name>
    <name type="common">Grape powdery mildew</name>
    <dbReference type="NCBI Taxonomy" id="52586"/>
    <lineage>
        <taxon>Eukaryota</taxon>
        <taxon>Fungi</taxon>
        <taxon>Dikarya</taxon>
        <taxon>Ascomycota</taxon>
        <taxon>Pezizomycotina</taxon>
        <taxon>Leotiomycetes</taxon>
        <taxon>Erysiphales</taxon>
        <taxon>Erysiphaceae</taxon>
        <taxon>Erysiphe</taxon>
    </lineage>
</organism>
<dbReference type="STRING" id="52586.A0A0B1P8M3"/>
<comment type="caution">
    <text evidence="3">The sequence shown here is derived from an EMBL/GenBank/DDBJ whole genome shotgun (WGS) entry which is preliminary data.</text>
</comment>
<dbReference type="Proteomes" id="UP000030854">
    <property type="component" value="Unassembled WGS sequence"/>
</dbReference>
<dbReference type="InterPro" id="IPR012965">
    <property type="entry name" value="Msb1/Mug8_dom"/>
</dbReference>
<feature type="compositionally biased region" description="Acidic residues" evidence="1">
    <location>
        <begin position="933"/>
        <end position="943"/>
    </location>
</feature>
<dbReference type="EMBL" id="JNVN01001538">
    <property type="protein sequence ID" value="KHJ33266.1"/>
    <property type="molecule type" value="Genomic_DNA"/>
</dbReference>
<feature type="region of interest" description="Disordered" evidence="1">
    <location>
        <begin position="902"/>
        <end position="943"/>
    </location>
</feature>
<accession>A0A0B1P8M3</accession>
<evidence type="ECO:0000313" key="4">
    <source>
        <dbReference type="Proteomes" id="UP000030854"/>
    </source>
</evidence>
<feature type="region of interest" description="Disordered" evidence="1">
    <location>
        <begin position="695"/>
        <end position="718"/>
    </location>
</feature>
<dbReference type="PANTHER" id="PTHR28093:SF1">
    <property type="entry name" value="MORPHOGENESIS-RELATED PROTEIN MSB1"/>
    <property type="match status" value="1"/>
</dbReference>
<feature type="compositionally biased region" description="Polar residues" evidence="1">
    <location>
        <begin position="959"/>
        <end position="975"/>
    </location>
</feature>
<name>A0A0B1P8M3_UNCNE</name>
<feature type="compositionally biased region" description="Polar residues" evidence="1">
    <location>
        <begin position="708"/>
        <end position="718"/>
    </location>
</feature>
<feature type="compositionally biased region" description="Basic and acidic residues" evidence="1">
    <location>
        <begin position="902"/>
        <end position="923"/>
    </location>
</feature>